<accession>A0AAY4BC31</accession>
<dbReference type="GeneTree" id="ENSGT00390000010285"/>
<gene>
    <name evidence="4" type="primary">CIBAR2</name>
</gene>
<evidence type="ECO:0000256" key="1">
    <source>
        <dbReference type="ARBA" id="ARBA00004114"/>
    </source>
</evidence>
<evidence type="ECO:0000313" key="5">
    <source>
        <dbReference type="Proteomes" id="UP000694580"/>
    </source>
</evidence>
<name>A0AAY4BC31_9TELE</name>
<feature type="coiled-coil region" evidence="2">
    <location>
        <begin position="111"/>
        <end position="173"/>
    </location>
</feature>
<dbReference type="PANTHER" id="PTHR21223:SF3">
    <property type="entry name" value="CBY1-INTERACTING BAR DOMAIN-CONTAINING PROTEIN 2"/>
    <property type="match status" value="1"/>
</dbReference>
<proteinExistence type="predicted"/>
<dbReference type="Pfam" id="PF06730">
    <property type="entry name" value="FAM92"/>
    <property type="match status" value="1"/>
</dbReference>
<dbReference type="GO" id="GO:0036064">
    <property type="term" value="C:ciliary basal body"/>
    <property type="evidence" value="ECO:0007669"/>
    <property type="project" value="TreeGrafter"/>
</dbReference>
<dbReference type="GO" id="GO:0035869">
    <property type="term" value="C:ciliary transition zone"/>
    <property type="evidence" value="ECO:0007669"/>
    <property type="project" value="TreeGrafter"/>
</dbReference>
<feature type="compositionally biased region" description="Low complexity" evidence="3">
    <location>
        <begin position="234"/>
        <end position="254"/>
    </location>
</feature>
<organism evidence="4 5">
    <name type="scientific">Denticeps clupeoides</name>
    <name type="common">denticle herring</name>
    <dbReference type="NCBI Taxonomy" id="299321"/>
    <lineage>
        <taxon>Eukaryota</taxon>
        <taxon>Metazoa</taxon>
        <taxon>Chordata</taxon>
        <taxon>Craniata</taxon>
        <taxon>Vertebrata</taxon>
        <taxon>Euteleostomi</taxon>
        <taxon>Actinopterygii</taxon>
        <taxon>Neopterygii</taxon>
        <taxon>Teleostei</taxon>
        <taxon>Clupei</taxon>
        <taxon>Clupeiformes</taxon>
        <taxon>Denticipitoidei</taxon>
        <taxon>Denticipitidae</taxon>
        <taxon>Denticeps</taxon>
    </lineage>
</organism>
<sequence length="321" mass="37778">MNSIFSRDSQIKQMEAMLDDSEKHLGQFCSILASYTRKTARLRDKADLLVRELNNFSSREEPEVRNSIKNFAEDLAMVQDYRQAEVERLEIRVVSPLKAYGDIFKIKRADLKRFSADRKREIKELQKLNNIRQKNPADRQTIPKAEMNAHNASMNASRNTKKMEETIMDLQRQKLEDIKKIFSEFIMVEMLFHAKALEVYTHTFQNLETMDVEKDLELFRRRIQLTDIPFESQVLQSPLSSSPGPTYPSPTHSSFRQTSSLRQMKSFKTRRILRRQEEVDDDNDGDQEEEEDAYDSEGPYEESESQRESYAATYVRLHRQK</sequence>
<evidence type="ECO:0000313" key="4">
    <source>
        <dbReference type="Ensembl" id="ENSDCDP00010018405.1"/>
    </source>
</evidence>
<dbReference type="AlphaFoldDB" id="A0AAY4BC31"/>
<dbReference type="Ensembl" id="ENSDCDT00010019482.1">
    <property type="protein sequence ID" value="ENSDCDP00010018405.1"/>
    <property type="gene ID" value="ENSDCDG00010008351.1"/>
</dbReference>
<feature type="region of interest" description="Disordered" evidence="3">
    <location>
        <begin position="234"/>
        <end position="321"/>
    </location>
</feature>
<dbReference type="PANTHER" id="PTHR21223">
    <property type="entry name" value="CBY1-INTERACTING BAR DOMAIN-CONTAINING PROTEIN HOMOLOG"/>
    <property type="match status" value="1"/>
</dbReference>
<feature type="compositionally biased region" description="Acidic residues" evidence="3">
    <location>
        <begin position="278"/>
        <end position="303"/>
    </location>
</feature>
<dbReference type="Gene3D" id="1.20.1270.60">
    <property type="entry name" value="Arfaptin homology (AH) domain/BAR domain"/>
    <property type="match status" value="1"/>
</dbReference>
<protein>
    <submittedName>
        <fullName evidence="4">Uncharacterized protein</fullName>
    </submittedName>
</protein>
<dbReference type="InterPro" id="IPR027267">
    <property type="entry name" value="AH/BAR_dom_sf"/>
</dbReference>
<comment type="subcellular location">
    <subcellularLocation>
        <location evidence="1">Cytoplasm</location>
        <location evidence="1">Cytoskeleton</location>
        <location evidence="1">Microtubule organizing center</location>
        <location evidence="1">Centrosome</location>
        <location evidence="1">Centriole</location>
    </subcellularLocation>
</comment>
<keyword evidence="2" id="KW-0175">Coiled coil</keyword>
<evidence type="ECO:0000256" key="2">
    <source>
        <dbReference type="SAM" id="Coils"/>
    </source>
</evidence>
<keyword evidence="5" id="KW-1185">Reference proteome</keyword>
<dbReference type="GO" id="GO:0060271">
    <property type="term" value="P:cilium assembly"/>
    <property type="evidence" value="ECO:0007669"/>
    <property type="project" value="TreeGrafter"/>
</dbReference>
<reference evidence="4" key="2">
    <citation type="submission" date="2025-08" db="UniProtKB">
        <authorList>
            <consortium name="Ensembl"/>
        </authorList>
    </citation>
    <scope>IDENTIFICATION</scope>
</reference>
<dbReference type="Proteomes" id="UP000694580">
    <property type="component" value="Chromosome 16"/>
</dbReference>
<dbReference type="SUPFAM" id="SSF103657">
    <property type="entry name" value="BAR/IMD domain-like"/>
    <property type="match status" value="1"/>
</dbReference>
<evidence type="ECO:0000256" key="3">
    <source>
        <dbReference type="SAM" id="MobiDB-lite"/>
    </source>
</evidence>
<reference evidence="4 5" key="1">
    <citation type="submission" date="2020-06" db="EMBL/GenBank/DDBJ databases">
        <authorList>
            <consortium name="Wellcome Sanger Institute Data Sharing"/>
        </authorList>
    </citation>
    <scope>NUCLEOTIDE SEQUENCE [LARGE SCALE GENOMIC DNA]</scope>
</reference>
<reference evidence="4" key="3">
    <citation type="submission" date="2025-09" db="UniProtKB">
        <authorList>
            <consortium name="Ensembl"/>
        </authorList>
    </citation>
    <scope>IDENTIFICATION</scope>
</reference>
<dbReference type="GO" id="GO:0005814">
    <property type="term" value="C:centriole"/>
    <property type="evidence" value="ECO:0007669"/>
    <property type="project" value="UniProtKB-SubCell"/>
</dbReference>
<dbReference type="InterPro" id="IPR009602">
    <property type="entry name" value="CBAR/FAM92"/>
</dbReference>